<keyword evidence="4" id="KW-1185">Reference proteome</keyword>
<reference evidence="3 4" key="1">
    <citation type="journal article" date="2013" name="BMC Genomics">
        <title>Genome sequencing and comparative genomics of honey bee microsporidia, Nosema apis reveal novel insights into host-parasite interactions.</title>
        <authorList>
            <person name="Chen Yp."/>
            <person name="Pettis J.S."/>
            <person name="Zhao Y."/>
            <person name="Liu X."/>
            <person name="Tallon L.J."/>
            <person name="Sadzewicz L.D."/>
            <person name="Li R."/>
            <person name="Zheng H."/>
            <person name="Huang S."/>
            <person name="Zhang X."/>
            <person name="Hamilton M.C."/>
            <person name="Pernal S.F."/>
            <person name="Melathopoulos A.P."/>
            <person name="Yan X."/>
            <person name="Evans J.D."/>
        </authorList>
    </citation>
    <scope>NUCLEOTIDE SEQUENCE [LARGE SCALE GENOMIC DNA]</scope>
    <source>
        <strain evidence="3 4">BRL 01</strain>
    </source>
</reference>
<dbReference type="Pfam" id="PF00071">
    <property type="entry name" value="Ras"/>
    <property type="match status" value="1"/>
</dbReference>
<dbReference type="GO" id="GO:0003924">
    <property type="term" value="F:GTPase activity"/>
    <property type="evidence" value="ECO:0007669"/>
    <property type="project" value="InterPro"/>
</dbReference>
<dbReference type="GO" id="GO:0005525">
    <property type="term" value="F:GTP binding"/>
    <property type="evidence" value="ECO:0007669"/>
    <property type="project" value="UniProtKB-KW"/>
</dbReference>
<dbReference type="NCBIfam" id="TIGR00231">
    <property type="entry name" value="small_GTP"/>
    <property type="match status" value="1"/>
</dbReference>
<accession>T0L3A4</accession>
<dbReference type="PROSITE" id="PS51421">
    <property type="entry name" value="RAS"/>
    <property type="match status" value="1"/>
</dbReference>
<proteinExistence type="predicted"/>
<dbReference type="InterPro" id="IPR005225">
    <property type="entry name" value="Small_GTP-bd"/>
</dbReference>
<keyword evidence="2" id="KW-0342">GTP-binding</keyword>
<dbReference type="Gene3D" id="3.40.50.300">
    <property type="entry name" value="P-loop containing nucleotide triphosphate hydrolases"/>
    <property type="match status" value="1"/>
</dbReference>
<dbReference type="SMART" id="SM00175">
    <property type="entry name" value="RAB"/>
    <property type="match status" value="1"/>
</dbReference>
<dbReference type="SMART" id="SM00173">
    <property type="entry name" value="RAS"/>
    <property type="match status" value="1"/>
</dbReference>
<dbReference type="PROSITE" id="PS51420">
    <property type="entry name" value="RHO"/>
    <property type="match status" value="1"/>
</dbReference>
<organism evidence="3 4">
    <name type="scientific">Vairimorpha apis BRL 01</name>
    <dbReference type="NCBI Taxonomy" id="1037528"/>
    <lineage>
        <taxon>Eukaryota</taxon>
        <taxon>Fungi</taxon>
        <taxon>Fungi incertae sedis</taxon>
        <taxon>Microsporidia</taxon>
        <taxon>Nosematidae</taxon>
        <taxon>Vairimorpha</taxon>
    </lineage>
</organism>
<evidence type="ECO:0000313" key="3">
    <source>
        <dbReference type="EMBL" id="EQB61952.1"/>
    </source>
</evidence>
<dbReference type="EMBL" id="KE647058">
    <property type="protein sequence ID" value="EQB61952.1"/>
    <property type="molecule type" value="Genomic_DNA"/>
</dbReference>
<dbReference type="InterPro" id="IPR003578">
    <property type="entry name" value="Small_GTPase_Rho"/>
</dbReference>
<evidence type="ECO:0000256" key="1">
    <source>
        <dbReference type="ARBA" id="ARBA00022741"/>
    </source>
</evidence>
<dbReference type="PANTHER" id="PTHR24072">
    <property type="entry name" value="RHO FAMILY GTPASE"/>
    <property type="match status" value="1"/>
</dbReference>
<dbReference type="PRINTS" id="PR00449">
    <property type="entry name" value="RASTRNSFRMNG"/>
</dbReference>
<name>T0L3A4_9MICR</name>
<dbReference type="GO" id="GO:0007264">
    <property type="term" value="P:small GTPase-mediated signal transduction"/>
    <property type="evidence" value="ECO:0007669"/>
    <property type="project" value="InterPro"/>
</dbReference>
<dbReference type="CDD" id="cd00157">
    <property type="entry name" value="Rho"/>
    <property type="match status" value="1"/>
</dbReference>
<keyword evidence="1" id="KW-0547">Nucleotide-binding</keyword>
<dbReference type="SMART" id="SM00174">
    <property type="entry name" value="RHO"/>
    <property type="match status" value="1"/>
</dbReference>
<evidence type="ECO:0000313" key="4">
    <source>
        <dbReference type="Proteomes" id="UP000053780"/>
    </source>
</evidence>
<dbReference type="SUPFAM" id="SSF52540">
    <property type="entry name" value="P-loop containing nucleoside triphosphate hydrolases"/>
    <property type="match status" value="1"/>
</dbReference>
<evidence type="ECO:0000256" key="2">
    <source>
        <dbReference type="ARBA" id="ARBA00023134"/>
    </source>
</evidence>
<dbReference type="AlphaFoldDB" id="T0L3A4"/>
<dbReference type="OrthoDB" id="8830751at2759"/>
<dbReference type="HOGENOM" id="CLU_041217_21_3_1"/>
<dbReference type="Proteomes" id="UP000053780">
    <property type="component" value="Unassembled WGS sequence"/>
</dbReference>
<dbReference type="VEuPathDB" id="MicrosporidiaDB:NAPIS_ORF00479"/>
<dbReference type="InterPro" id="IPR027417">
    <property type="entry name" value="P-loop_NTPase"/>
</dbReference>
<protein>
    <submittedName>
        <fullName evidence="3">Rho gtpase</fullName>
    </submittedName>
</protein>
<gene>
    <name evidence="3" type="ORF">NAPIS_ORF00479</name>
</gene>
<dbReference type="PROSITE" id="PS51419">
    <property type="entry name" value="RAB"/>
    <property type="match status" value="1"/>
</dbReference>
<dbReference type="InterPro" id="IPR001806">
    <property type="entry name" value="Small_GTPase"/>
</dbReference>
<sequence>MRTIKVVLIGDVAVGKTWLCSTYVSNESPKGYVTNIFNNFGKKIRFENIDYLLSIWDTSGIKECNKISSLSYQQADVFIVCFSLINRESFKLTNGILEFLKSYEIPIILCGTKSDKKEERVIRASTGRKQVEKYKCYEYIETSALNFTNVNKLFDLVIEAAIKPKILKNDRCCGIFNCC</sequence>